<dbReference type="Pfam" id="PF00125">
    <property type="entry name" value="Histone"/>
    <property type="match status" value="1"/>
</dbReference>
<name>A0A5N5DFQ0_9PEZI</name>
<dbReference type="Gene3D" id="1.10.20.10">
    <property type="entry name" value="Histone, subunit A"/>
    <property type="match status" value="1"/>
</dbReference>
<dbReference type="AlphaFoldDB" id="A0A5N5DFQ0"/>
<dbReference type="InterPro" id="IPR009072">
    <property type="entry name" value="Histone-fold"/>
</dbReference>
<dbReference type="SUPFAM" id="SSF47113">
    <property type="entry name" value="Histone-fold"/>
    <property type="match status" value="1"/>
</dbReference>
<evidence type="ECO:0000256" key="1">
    <source>
        <dbReference type="SAM" id="MobiDB-lite"/>
    </source>
</evidence>
<sequence length="104" mass="11572">MPPSRAVIYPIAIAGPSLPSRSPPMPPRWPPALVRRVLRQVDDGYTTEATAVNAVREAAETYKVAFPDDAERFAREEGVQTVQVRHLQRAVQARDERASENPPQ</sequence>
<organism evidence="3 4">
    <name type="scientific">Lasiodiplodia theobromae</name>
    <dbReference type="NCBI Taxonomy" id="45133"/>
    <lineage>
        <taxon>Eukaryota</taxon>
        <taxon>Fungi</taxon>
        <taxon>Dikarya</taxon>
        <taxon>Ascomycota</taxon>
        <taxon>Pezizomycotina</taxon>
        <taxon>Dothideomycetes</taxon>
        <taxon>Dothideomycetes incertae sedis</taxon>
        <taxon>Botryosphaeriales</taxon>
        <taxon>Botryosphaeriaceae</taxon>
        <taxon>Lasiodiplodia</taxon>
    </lineage>
</organism>
<protein>
    <recommendedName>
        <fullName evidence="2">Core Histone H2A/H2B/H3 domain-containing protein</fullName>
    </recommendedName>
</protein>
<dbReference type="GO" id="GO:0046982">
    <property type="term" value="F:protein heterodimerization activity"/>
    <property type="evidence" value="ECO:0007669"/>
    <property type="project" value="InterPro"/>
</dbReference>
<reference evidence="3 4" key="1">
    <citation type="journal article" date="2019" name="Sci. Rep.">
        <title>A multi-omics analysis of the grapevine pathogen Lasiodiplodia theobromae reveals that temperature affects the expression of virulence- and pathogenicity-related genes.</title>
        <authorList>
            <person name="Felix C."/>
            <person name="Meneses R."/>
            <person name="Goncalves M.F.M."/>
            <person name="Tilleman L."/>
            <person name="Duarte A.S."/>
            <person name="Jorrin-Novo J.V."/>
            <person name="Van de Peer Y."/>
            <person name="Deforce D."/>
            <person name="Van Nieuwerburgh F."/>
            <person name="Esteves A.C."/>
            <person name="Alves A."/>
        </authorList>
    </citation>
    <scope>NUCLEOTIDE SEQUENCE [LARGE SCALE GENOMIC DNA]</scope>
    <source>
        <strain evidence="3 4">LA-SOL3</strain>
    </source>
</reference>
<evidence type="ECO:0000313" key="3">
    <source>
        <dbReference type="EMBL" id="KAB2576511.1"/>
    </source>
</evidence>
<dbReference type="OrthoDB" id="10665144at2759"/>
<dbReference type="EMBL" id="VCHE01000023">
    <property type="protein sequence ID" value="KAB2576511.1"/>
    <property type="molecule type" value="Genomic_DNA"/>
</dbReference>
<feature type="region of interest" description="Disordered" evidence="1">
    <location>
        <begin position="77"/>
        <end position="104"/>
    </location>
</feature>
<dbReference type="Proteomes" id="UP000325902">
    <property type="component" value="Unassembled WGS sequence"/>
</dbReference>
<feature type="domain" description="Core Histone H2A/H2B/H3" evidence="2">
    <location>
        <begin position="33"/>
        <end position="92"/>
    </location>
</feature>
<feature type="compositionally biased region" description="Basic and acidic residues" evidence="1">
    <location>
        <begin position="92"/>
        <end position="104"/>
    </location>
</feature>
<gene>
    <name evidence="3" type="ORF">DBV05_g4808</name>
</gene>
<dbReference type="GO" id="GO:0003677">
    <property type="term" value="F:DNA binding"/>
    <property type="evidence" value="ECO:0007669"/>
    <property type="project" value="InterPro"/>
</dbReference>
<keyword evidence="4" id="KW-1185">Reference proteome</keyword>
<comment type="caution">
    <text evidence="3">The sequence shown here is derived from an EMBL/GenBank/DDBJ whole genome shotgun (WGS) entry which is preliminary data.</text>
</comment>
<proteinExistence type="predicted"/>
<dbReference type="InterPro" id="IPR007125">
    <property type="entry name" value="H2A/H2B/H3"/>
</dbReference>
<accession>A0A5N5DFQ0</accession>
<evidence type="ECO:0000259" key="2">
    <source>
        <dbReference type="Pfam" id="PF00125"/>
    </source>
</evidence>
<evidence type="ECO:0000313" key="4">
    <source>
        <dbReference type="Proteomes" id="UP000325902"/>
    </source>
</evidence>